<dbReference type="CDD" id="cd02440">
    <property type="entry name" value="AdoMet_MTases"/>
    <property type="match status" value="1"/>
</dbReference>
<dbReference type="Pfam" id="PF02384">
    <property type="entry name" value="N6_Mtase"/>
    <property type="match status" value="1"/>
</dbReference>
<gene>
    <name evidence="8" type="ORF">CYK91_05045</name>
</gene>
<evidence type="ECO:0000256" key="4">
    <source>
        <dbReference type="ARBA" id="ARBA00022691"/>
    </source>
</evidence>
<evidence type="ECO:0000256" key="1">
    <source>
        <dbReference type="ARBA" id="ARBA00011900"/>
    </source>
</evidence>
<dbReference type="PANTHER" id="PTHR42933:SF1">
    <property type="entry name" value="SITE-SPECIFIC DNA-METHYLTRANSFERASE (ADENINE-SPECIFIC)"/>
    <property type="match status" value="1"/>
</dbReference>
<proteinExistence type="predicted"/>
<dbReference type="PANTHER" id="PTHR42933">
    <property type="entry name" value="SLR6095 PROTEIN"/>
    <property type="match status" value="1"/>
</dbReference>
<evidence type="ECO:0000313" key="9">
    <source>
        <dbReference type="Proteomes" id="UP000247117"/>
    </source>
</evidence>
<name>A0AB37CB80_CLOPF</name>
<dbReference type="GO" id="GO:0003677">
    <property type="term" value="F:DNA binding"/>
    <property type="evidence" value="ECO:0007669"/>
    <property type="project" value="InterPro"/>
</dbReference>
<sequence>MAIEQYTEHLVLKEMDCKIGENDFGYVFPQGDISEINTIENILKKMGGKPKECELDDYSVTGKGKAKPEFIITFNEYINTILVIECKNTVKKHVSERQNKPNAYAVDGVLYYAKYLKEEYNVIAIAVSGTKKDKMKVDTFYWMKGQEKAIDLPKAKNILLEPLNYIKLLKGEEIQKKYSLEEIRELALTMHDSLRAIKVTEKHKPLFIAGILIALQDETFTKTYSVLPTYNAVITQLNAAIDNVLGTNDISKSKINYVKNAFKTIGNNEKLKAIPLTNTDSIMWYIKELEMKIKPMMFHPEVTLDALGVFYHEFVKYSGGDGAGLGIVLTPQHVTEFMCELANINKNSKVVDICCGSGSFLVTAMSKMFKNANAKEIEKIRKENLYGVELDTDLFTLSIANMIVRKDGKSNIINGDCFNPKIKKILKEKNINIGLINPPYSQKDISELEFIENLLDILTPTGVGVAIVPMSCAIGTKFKEVRERLLKNHTLKAVFSMPDDLFYPTGTNTCIMLWEAHTPHDSSQETFFGYYKDDGFIKRKNLGRVDYYNKWDSIKKDWLSLYRNREIKDGISAKKCITYEDEWLCEAYMKTDYSNLSKNDFEQTIKDYLAYLIKSGDKYES</sequence>
<dbReference type="InterPro" id="IPR029063">
    <property type="entry name" value="SAM-dependent_MTases_sf"/>
</dbReference>
<keyword evidence="5" id="KW-0680">Restriction system</keyword>
<organism evidence="8 9">
    <name type="scientific">Clostridium perfringens</name>
    <dbReference type="NCBI Taxonomy" id="1502"/>
    <lineage>
        <taxon>Bacteria</taxon>
        <taxon>Bacillati</taxon>
        <taxon>Bacillota</taxon>
        <taxon>Clostridia</taxon>
        <taxon>Eubacteriales</taxon>
        <taxon>Clostridiaceae</taxon>
        <taxon>Clostridium</taxon>
    </lineage>
</organism>
<dbReference type="InterPro" id="IPR003356">
    <property type="entry name" value="DNA_methylase_A-5"/>
</dbReference>
<reference evidence="8 9" key="1">
    <citation type="journal article" date="2018" name="BMC Genomics">
        <title>Whole genome analysis reveals the diversity and evolutionary relationships between necrotic enteritis-causing strains of Clostridium perfringens.</title>
        <authorList>
            <person name="Lacey J.A."/>
            <person name="Allnutt T.R."/>
            <person name="Vezina B."/>
            <person name="Van T.T.H."/>
            <person name="Stent T."/>
            <person name="Han X."/>
            <person name="Rood J.I."/>
            <person name="Wade B."/>
            <person name="Keyburn A.L."/>
            <person name="Seeman T."/>
            <person name="Chen H."/>
            <person name="Haring V."/>
            <person name="Johanesen P.A."/>
            <person name="Lyras D."/>
            <person name="Moore R.J."/>
        </authorList>
    </citation>
    <scope>NUCLEOTIDE SEQUENCE [LARGE SCALE GENOMIC DNA]</scope>
    <source>
        <strain evidence="8 9">EUR-NE15</strain>
    </source>
</reference>
<protein>
    <recommendedName>
        <fullName evidence="1">site-specific DNA-methyltransferase (adenine-specific)</fullName>
        <ecNumber evidence="1">2.1.1.72</ecNumber>
    </recommendedName>
</protein>
<dbReference type="Proteomes" id="UP000247117">
    <property type="component" value="Unassembled WGS sequence"/>
</dbReference>
<dbReference type="EMBL" id="PJTB01000001">
    <property type="protein sequence ID" value="PWX42510.1"/>
    <property type="molecule type" value="Genomic_DNA"/>
</dbReference>
<evidence type="ECO:0000259" key="7">
    <source>
        <dbReference type="Pfam" id="PF02384"/>
    </source>
</evidence>
<dbReference type="AlphaFoldDB" id="A0AB37CB80"/>
<dbReference type="Gene3D" id="3.40.50.150">
    <property type="entry name" value="Vaccinia Virus protein VP39"/>
    <property type="match status" value="1"/>
</dbReference>
<keyword evidence="3" id="KW-0808">Transferase</keyword>
<evidence type="ECO:0000256" key="6">
    <source>
        <dbReference type="ARBA" id="ARBA00047942"/>
    </source>
</evidence>
<comment type="caution">
    <text evidence="8">The sequence shown here is derived from an EMBL/GenBank/DDBJ whole genome shotgun (WGS) entry which is preliminary data.</text>
</comment>
<dbReference type="GO" id="GO:0008170">
    <property type="term" value="F:N-methyltransferase activity"/>
    <property type="evidence" value="ECO:0007669"/>
    <property type="project" value="InterPro"/>
</dbReference>
<feature type="domain" description="DNA methylase adenine-specific" evidence="7">
    <location>
        <begin position="305"/>
        <end position="528"/>
    </location>
</feature>
<evidence type="ECO:0000313" key="8">
    <source>
        <dbReference type="EMBL" id="PWX42510.1"/>
    </source>
</evidence>
<keyword evidence="2 8" id="KW-0489">Methyltransferase</keyword>
<evidence type="ECO:0000256" key="3">
    <source>
        <dbReference type="ARBA" id="ARBA00022679"/>
    </source>
</evidence>
<keyword evidence="4" id="KW-0949">S-adenosyl-L-methionine</keyword>
<dbReference type="GO" id="GO:0009307">
    <property type="term" value="P:DNA restriction-modification system"/>
    <property type="evidence" value="ECO:0007669"/>
    <property type="project" value="UniProtKB-KW"/>
</dbReference>
<dbReference type="GO" id="GO:0009007">
    <property type="term" value="F:site-specific DNA-methyltransferase (adenine-specific) activity"/>
    <property type="evidence" value="ECO:0007669"/>
    <property type="project" value="UniProtKB-EC"/>
</dbReference>
<dbReference type="EC" id="2.1.1.72" evidence="1"/>
<dbReference type="SUPFAM" id="SSF53335">
    <property type="entry name" value="S-adenosyl-L-methionine-dependent methyltransferases"/>
    <property type="match status" value="1"/>
</dbReference>
<evidence type="ECO:0000256" key="2">
    <source>
        <dbReference type="ARBA" id="ARBA00022603"/>
    </source>
</evidence>
<dbReference type="GO" id="GO:0032259">
    <property type="term" value="P:methylation"/>
    <property type="evidence" value="ECO:0007669"/>
    <property type="project" value="UniProtKB-KW"/>
</dbReference>
<accession>A0AB37CB80</accession>
<dbReference type="InterPro" id="IPR051537">
    <property type="entry name" value="DNA_Adenine_Mtase"/>
</dbReference>
<dbReference type="PRINTS" id="PR00507">
    <property type="entry name" value="N12N6MTFRASE"/>
</dbReference>
<comment type="catalytic activity">
    <reaction evidence="6">
        <text>a 2'-deoxyadenosine in DNA + S-adenosyl-L-methionine = an N(6)-methyl-2'-deoxyadenosine in DNA + S-adenosyl-L-homocysteine + H(+)</text>
        <dbReference type="Rhea" id="RHEA:15197"/>
        <dbReference type="Rhea" id="RHEA-COMP:12418"/>
        <dbReference type="Rhea" id="RHEA-COMP:12419"/>
        <dbReference type="ChEBI" id="CHEBI:15378"/>
        <dbReference type="ChEBI" id="CHEBI:57856"/>
        <dbReference type="ChEBI" id="CHEBI:59789"/>
        <dbReference type="ChEBI" id="CHEBI:90615"/>
        <dbReference type="ChEBI" id="CHEBI:90616"/>
        <dbReference type="EC" id="2.1.1.72"/>
    </reaction>
</comment>
<dbReference type="RefSeq" id="WP_110003649.1">
    <property type="nucleotide sequence ID" value="NZ_CP148624.1"/>
</dbReference>
<evidence type="ECO:0000256" key="5">
    <source>
        <dbReference type="ARBA" id="ARBA00022747"/>
    </source>
</evidence>